<reference evidence="1" key="1">
    <citation type="journal article" date="2019" name="G3 (Bethesda)">
        <title>Genome Assemblies of Two Rare Opportunistic Yeast Pathogens: Diutina rugosa (syn. Candida rugosa) and Trichomonascus ciferrii (syn. Candida ciferrii).</title>
        <authorList>
            <person name="Mixao V."/>
            <person name="Saus E."/>
            <person name="Hansen A.P."/>
            <person name="Lass-Florl C."/>
            <person name="Gabaldon T."/>
        </authorList>
    </citation>
    <scope>NUCLEOTIDE SEQUENCE</scope>
    <source>
        <strain evidence="1">CBS 4856</strain>
    </source>
</reference>
<name>A0A642URV1_9ASCO</name>
<dbReference type="InterPro" id="IPR012340">
    <property type="entry name" value="NA-bd_OB-fold"/>
</dbReference>
<gene>
    <name evidence="1" type="ORF">TRICI_005723</name>
</gene>
<dbReference type="EMBL" id="SWFS01000442">
    <property type="protein sequence ID" value="KAA8903365.1"/>
    <property type="molecule type" value="Genomic_DNA"/>
</dbReference>
<keyword evidence="2" id="KW-1185">Reference proteome</keyword>
<dbReference type="OrthoDB" id="1865897at2759"/>
<dbReference type="VEuPathDB" id="FungiDB:TRICI_005723"/>
<evidence type="ECO:0000313" key="1">
    <source>
        <dbReference type="EMBL" id="KAA8903365.1"/>
    </source>
</evidence>
<accession>A0A642URV1</accession>
<proteinExistence type="predicted"/>
<protein>
    <submittedName>
        <fullName evidence="1">Uncharacterized protein</fullName>
    </submittedName>
</protein>
<evidence type="ECO:0000313" key="2">
    <source>
        <dbReference type="Proteomes" id="UP000761534"/>
    </source>
</evidence>
<dbReference type="AlphaFoldDB" id="A0A642URV1"/>
<comment type="caution">
    <text evidence="1">The sequence shown here is derived from an EMBL/GenBank/DDBJ whole genome shotgun (WGS) entry which is preliminary data.</text>
</comment>
<dbReference type="SUPFAM" id="SSF50249">
    <property type="entry name" value="Nucleic acid-binding proteins"/>
    <property type="match status" value="1"/>
</dbReference>
<organism evidence="1 2">
    <name type="scientific">Trichomonascus ciferrii</name>
    <dbReference type="NCBI Taxonomy" id="44093"/>
    <lineage>
        <taxon>Eukaryota</taxon>
        <taxon>Fungi</taxon>
        <taxon>Dikarya</taxon>
        <taxon>Ascomycota</taxon>
        <taxon>Saccharomycotina</taxon>
        <taxon>Dipodascomycetes</taxon>
        <taxon>Dipodascales</taxon>
        <taxon>Trichomonascaceae</taxon>
        <taxon>Trichomonascus</taxon>
        <taxon>Trichomonascus ciferrii complex</taxon>
    </lineage>
</organism>
<sequence>MSSLPESYDREVIQMVHTGSTDSAFLVGRDCRRSVRPGDFVETVARDGQVESGVVLHHDKGLVSLYTADGRTIELLSSLVTFTVKNLVNRTFMDCLEEEGSPSSPLLQHLSNYLKLFIRSSINLSVKMKPYMDVVYAQTASARGIRGVSFDQILRDLFENARIYRPISPSMGLCAYLLLKESSFGRFCADSPEFFPLPERSPEGVDDVLKSYLVYPDPKLQPFVNKNMSELYPERDTDSWLTAPNSVYQMLKETGKIDGNPLLVKGSNFWKTSDGEIHDDVEEKLTSMLNKGLRKKSVLAHKEWNELPVYAFSHSHDIAFSLDMRKPDSWTLYLHIIDLSHSIGFQDGPLLDLLQYRGKSVRLKEGMRSLFPESFRFRTGFTRANNQPVQCLTLSVEIQPWEPVEWNMGHVNAQFTSINNSAIQYFDGQKVDESMGWKYERIGDELFNILDIKEDKSSLLTINRATRYHLTCIREIIEKHYWKRMDAAQIPSNVQTFEDQTLDWYSGSRKIVQEARIFAGHLCSLFGLRERLKLPSIDRSLGLPSYTEVGYPMDSLFSMIPQWQIRNLLERRAFEETNKTLVLTKPTNIETYIDQKIRPQDSLIDYLYNRIQRFHKLSNLQDKIRQTSGYYIFRCIVNEDAQYPHIASAFCPELDMDVEVVLVPNARLYAGDRILCNQIQEISPVDGLLVLCI</sequence>
<dbReference type="Proteomes" id="UP000761534">
    <property type="component" value="Unassembled WGS sequence"/>
</dbReference>